<evidence type="ECO:0000313" key="2">
    <source>
        <dbReference type="EMBL" id="MBX49136.1"/>
    </source>
</evidence>
<name>A0A2P2P2W3_RHIMU</name>
<evidence type="ECO:0000256" key="1">
    <source>
        <dbReference type="SAM" id="Phobius"/>
    </source>
</evidence>
<proteinExistence type="predicted"/>
<keyword evidence="1" id="KW-0812">Transmembrane</keyword>
<dbReference type="EMBL" id="GGEC01068652">
    <property type="protein sequence ID" value="MBX49136.1"/>
    <property type="molecule type" value="Transcribed_RNA"/>
</dbReference>
<keyword evidence="1" id="KW-0472">Membrane</keyword>
<sequence length="43" mass="5227">MSFFFTSLWHLHIWIFTFLSLITSILHYMLAPCTNLIQQNIHF</sequence>
<reference evidence="2" key="1">
    <citation type="submission" date="2018-02" db="EMBL/GenBank/DDBJ databases">
        <title>Rhizophora mucronata_Transcriptome.</title>
        <authorList>
            <person name="Meera S.P."/>
            <person name="Sreeshan A."/>
            <person name="Augustine A."/>
        </authorList>
    </citation>
    <scope>NUCLEOTIDE SEQUENCE</scope>
    <source>
        <tissue evidence="2">Leaf</tissue>
    </source>
</reference>
<keyword evidence="1" id="KW-1133">Transmembrane helix</keyword>
<accession>A0A2P2P2W3</accession>
<dbReference type="AlphaFoldDB" id="A0A2P2P2W3"/>
<feature type="transmembrane region" description="Helical" evidence="1">
    <location>
        <begin position="12"/>
        <end position="31"/>
    </location>
</feature>
<organism evidence="2">
    <name type="scientific">Rhizophora mucronata</name>
    <name type="common">Asiatic mangrove</name>
    <dbReference type="NCBI Taxonomy" id="61149"/>
    <lineage>
        <taxon>Eukaryota</taxon>
        <taxon>Viridiplantae</taxon>
        <taxon>Streptophyta</taxon>
        <taxon>Embryophyta</taxon>
        <taxon>Tracheophyta</taxon>
        <taxon>Spermatophyta</taxon>
        <taxon>Magnoliopsida</taxon>
        <taxon>eudicotyledons</taxon>
        <taxon>Gunneridae</taxon>
        <taxon>Pentapetalae</taxon>
        <taxon>rosids</taxon>
        <taxon>fabids</taxon>
        <taxon>Malpighiales</taxon>
        <taxon>Rhizophoraceae</taxon>
        <taxon>Rhizophora</taxon>
    </lineage>
</organism>
<protein>
    <submittedName>
        <fullName evidence="2">Uncharacterized protein</fullName>
    </submittedName>
</protein>